<dbReference type="InterPro" id="IPR038071">
    <property type="entry name" value="UROD/MetE-like_sf"/>
</dbReference>
<feature type="chain" id="PRO_5031488133" description="Uroporphyrinogen decarboxylase" evidence="13">
    <location>
        <begin position="21"/>
        <end position="417"/>
    </location>
</feature>
<dbReference type="Gene3D" id="3.20.20.210">
    <property type="match status" value="1"/>
</dbReference>
<dbReference type="InterPro" id="IPR000257">
    <property type="entry name" value="Uroporphyrinogen_deCOase"/>
</dbReference>
<keyword evidence="13" id="KW-0732">Signal</keyword>
<evidence type="ECO:0000256" key="6">
    <source>
        <dbReference type="ARBA" id="ARBA00012288"/>
    </source>
</evidence>
<dbReference type="GO" id="GO:0004853">
    <property type="term" value="F:uroporphyrinogen decarboxylase activity"/>
    <property type="evidence" value="ECO:0007669"/>
    <property type="project" value="UniProtKB-EC"/>
</dbReference>
<protein>
    <recommendedName>
        <fullName evidence="6 11">Uroporphyrinogen decarboxylase</fullName>
        <ecNumber evidence="6 11">4.1.1.37</ecNumber>
    </recommendedName>
</protein>
<dbReference type="GO" id="GO:0009507">
    <property type="term" value="C:chloroplast"/>
    <property type="evidence" value="ECO:0007669"/>
    <property type="project" value="UniProtKB-SubCell"/>
</dbReference>
<evidence type="ECO:0000256" key="11">
    <source>
        <dbReference type="RuleBase" id="RU000554"/>
    </source>
</evidence>
<evidence type="ECO:0000256" key="7">
    <source>
        <dbReference type="ARBA" id="ARBA00022793"/>
    </source>
</evidence>
<reference evidence="16" key="1">
    <citation type="submission" date="2021-01" db="EMBL/GenBank/DDBJ databases">
        <authorList>
            <person name="Corre E."/>
            <person name="Pelletier E."/>
            <person name="Niang G."/>
            <person name="Scheremetjew M."/>
            <person name="Finn R."/>
            <person name="Kale V."/>
            <person name="Holt S."/>
            <person name="Cochrane G."/>
            <person name="Meng A."/>
            <person name="Brown T."/>
            <person name="Cohen L."/>
        </authorList>
    </citation>
    <scope>NUCLEOTIDE SEQUENCE</scope>
    <source>
        <strain evidence="16">UTEX LB 985</strain>
    </source>
</reference>
<keyword evidence="9 11" id="KW-0627">Porphyrin biosynthesis</keyword>
<dbReference type="InterPro" id="IPR006361">
    <property type="entry name" value="Uroporphyrinogen_deCO2ase_HemE"/>
</dbReference>
<dbReference type="PROSITE" id="PS00906">
    <property type="entry name" value="UROD_1"/>
    <property type="match status" value="1"/>
</dbReference>
<evidence type="ECO:0000256" key="4">
    <source>
        <dbReference type="ARBA" id="ARBA00009935"/>
    </source>
</evidence>
<feature type="signal peptide" evidence="13">
    <location>
        <begin position="1"/>
        <end position="20"/>
    </location>
</feature>
<evidence type="ECO:0000313" key="16">
    <source>
        <dbReference type="EMBL" id="CAD9556539.1"/>
    </source>
</evidence>
<evidence type="ECO:0000259" key="15">
    <source>
        <dbReference type="PROSITE" id="PS00907"/>
    </source>
</evidence>
<evidence type="ECO:0000256" key="1">
    <source>
        <dbReference type="ARBA" id="ARBA00002448"/>
    </source>
</evidence>
<comment type="similarity">
    <text evidence="4 12">Belongs to the uroporphyrinogen decarboxylase family.</text>
</comment>
<dbReference type="NCBIfam" id="TIGR01464">
    <property type="entry name" value="hemE"/>
    <property type="match status" value="1"/>
</dbReference>
<comment type="subcellular location">
    <subcellularLocation>
        <location evidence="2">Plastid</location>
        <location evidence="2">Chloroplast</location>
    </subcellularLocation>
</comment>
<evidence type="ECO:0000256" key="3">
    <source>
        <dbReference type="ARBA" id="ARBA00004804"/>
    </source>
</evidence>
<proteinExistence type="inferred from homology"/>
<evidence type="ECO:0000256" key="9">
    <source>
        <dbReference type="ARBA" id="ARBA00023244"/>
    </source>
</evidence>
<dbReference type="GO" id="GO:0006782">
    <property type="term" value="P:protoporphyrinogen IX biosynthetic process"/>
    <property type="evidence" value="ECO:0007669"/>
    <property type="project" value="UniProtKB-UniPathway"/>
</dbReference>
<dbReference type="PROSITE" id="PS51257">
    <property type="entry name" value="PROKAR_LIPOPROTEIN"/>
    <property type="match status" value="1"/>
</dbReference>
<comment type="subunit">
    <text evidence="5">Homodimer.</text>
</comment>
<dbReference type="Pfam" id="PF01208">
    <property type="entry name" value="URO-D"/>
    <property type="match status" value="1"/>
</dbReference>
<gene>
    <name evidence="16" type="ORF">CBRE1094_LOCUS47473</name>
</gene>
<feature type="domain" description="Uroporphyrinogen decarboxylase (URO-D)" evidence="15">
    <location>
        <begin position="199"/>
        <end position="215"/>
    </location>
</feature>
<evidence type="ECO:0000256" key="2">
    <source>
        <dbReference type="ARBA" id="ARBA00004229"/>
    </source>
</evidence>
<feature type="domain" description="Uroporphyrinogen decarboxylase (URO-D)" evidence="14">
    <location>
        <begin position="76"/>
        <end position="85"/>
    </location>
</feature>
<sequence>MHRGSLLLCQALVAAYSCAGSDLRLSHGNNAASRAVRQASMVASSTAEAAESSGVTDTPAPLLVRAARGETVERTPVWMMRQAGRHMAVYRALVAEYPTFRERSETPEVSLEVSLQPWRAYGVDGVILFSDILTPLPAMGVDFSISEAGGISIEPIRTREAFKRMTEHGAFNPKRDVPFVGDVLKRLREEVGPSGATVLGFVGLPFTLGTYLIEGATGTKNGFAEMRALRQEQPELCQDILSLLAKNIADYACYQIESGAQVIQVFDSWAGHLEPSEFEEWASPYQKQVVTSIKERHPEVPVIIYMAPDTHSKGGALLEKLAASGADVVSVDHTIEIGEAKKRLAAAGYPNIGLQGNLDPELLRDGTAEEIVAGAEKILKAAGNSGHVMNLGHGIEATTPEPNAALFVNTVHEYKHD</sequence>
<comment type="catalytic activity">
    <reaction evidence="10 11">
        <text>uroporphyrinogen III + 4 H(+) = coproporphyrinogen III + 4 CO2</text>
        <dbReference type="Rhea" id="RHEA:19865"/>
        <dbReference type="ChEBI" id="CHEBI:15378"/>
        <dbReference type="ChEBI" id="CHEBI:16526"/>
        <dbReference type="ChEBI" id="CHEBI:57308"/>
        <dbReference type="ChEBI" id="CHEBI:57309"/>
        <dbReference type="EC" id="4.1.1.37"/>
    </reaction>
</comment>
<name>A0A7S2JSQ7_9EUKA</name>
<dbReference type="EC" id="4.1.1.37" evidence="6 11"/>
<evidence type="ECO:0000256" key="10">
    <source>
        <dbReference type="ARBA" id="ARBA00048033"/>
    </source>
</evidence>
<evidence type="ECO:0000256" key="12">
    <source>
        <dbReference type="RuleBase" id="RU004169"/>
    </source>
</evidence>
<evidence type="ECO:0000259" key="14">
    <source>
        <dbReference type="PROSITE" id="PS00906"/>
    </source>
</evidence>
<evidence type="ECO:0000256" key="13">
    <source>
        <dbReference type="SAM" id="SignalP"/>
    </source>
</evidence>
<organism evidence="16">
    <name type="scientific">Haptolina brevifila</name>
    <dbReference type="NCBI Taxonomy" id="156173"/>
    <lineage>
        <taxon>Eukaryota</taxon>
        <taxon>Haptista</taxon>
        <taxon>Haptophyta</taxon>
        <taxon>Prymnesiophyceae</taxon>
        <taxon>Prymnesiales</taxon>
        <taxon>Prymnesiaceae</taxon>
        <taxon>Haptolina</taxon>
    </lineage>
</organism>
<keyword evidence="7 11" id="KW-0210">Decarboxylase</keyword>
<dbReference type="EMBL" id="HBGU01086905">
    <property type="protein sequence ID" value="CAD9556539.1"/>
    <property type="molecule type" value="Transcribed_RNA"/>
</dbReference>
<dbReference type="FunFam" id="3.20.20.210:FF:000006">
    <property type="entry name" value="Uroporphyrinogen decarboxylase"/>
    <property type="match status" value="1"/>
</dbReference>
<dbReference type="UniPathway" id="UPA00251">
    <property type="reaction ID" value="UER00321"/>
</dbReference>
<dbReference type="PANTHER" id="PTHR21091">
    <property type="entry name" value="METHYLTETRAHYDROFOLATE:HOMOCYSTEINE METHYLTRANSFERASE RELATED"/>
    <property type="match status" value="1"/>
</dbReference>
<dbReference type="CDD" id="cd00717">
    <property type="entry name" value="URO-D"/>
    <property type="match status" value="1"/>
</dbReference>
<evidence type="ECO:0000256" key="5">
    <source>
        <dbReference type="ARBA" id="ARBA00011738"/>
    </source>
</evidence>
<dbReference type="SUPFAM" id="SSF51726">
    <property type="entry name" value="UROD/MetE-like"/>
    <property type="match status" value="1"/>
</dbReference>
<comment type="function">
    <text evidence="1">Catalyzes the decarboxylation of four acetate groups of uroporphyrinogen-III to yield coproporphyrinogen-III.</text>
</comment>
<dbReference type="AlphaFoldDB" id="A0A7S2JSQ7"/>
<comment type="pathway">
    <text evidence="3 11">Porphyrin-containing compound metabolism; protoporphyrin-IX biosynthesis; coproporphyrinogen-III from 5-aminolevulinate: step 4/4.</text>
</comment>
<dbReference type="PROSITE" id="PS00907">
    <property type="entry name" value="UROD_2"/>
    <property type="match status" value="1"/>
</dbReference>
<dbReference type="PANTHER" id="PTHR21091:SF169">
    <property type="entry name" value="UROPORPHYRINOGEN DECARBOXYLASE"/>
    <property type="match status" value="1"/>
</dbReference>
<accession>A0A7S2JSQ7</accession>
<evidence type="ECO:0000256" key="8">
    <source>
        <dbReference type="ARBA" id="ARBA00023239"/>
    </source>
</evidence>
<keyword evidence="8 11" id="KW-0456">Lyase</keyword>